<evidence type="ECO:0000313" key="2">
    <source>
        <dbReference type="Proteomes" id="UP000765224"/>
    </source>
</evidence>
<protein>
    <submittedName>
        <fullName evidence="1">Uncharacterized protein</fullName>
    </submittedName>
</protein>
<proteinExistence type="predicted"/>
<organism evidence="1 2">
    <name type="scientific">Pseudomonas ekonensis</name>
    <dbReference type="NCBI Taxonomy" id="2842353"/>
    <lineage>
        <taxon>Bacteria</taxon>
        <taxon>Pseudomonadati</taxon>
        <taxon>Pseudomonadota</taxon>
        <taxon>Gammaproteobacteria</taxon>
        <taxon>Pseudomonadales</taxon>
        <taxon>Pseudomonadaceae</taxon>
        <taxon>Pseudomonas</taxon>
    </lineage>
</organism>
<accession>A0ABS6PLG2</accession>
<sequence length="75" mass="8115">MKKPPLGAAFLWAPSGLRKDVAQAMSESTFTTNSCLSVPVSHAERSRLRKIFSASGRIRSAVQKKVSSFLMSCIG</sequence>
<comment type="caution">
    <text evidence="1">The sequence shown here is derived from an EMBL/GenBank/DDBJ whole genome shotgun (WGS) entry which is preliminary data.</text>
</comment>
<evidence type="ECO:0000313" key="1">
    <source>
        <dbReference type="EMBL" id="MBV4460877.1"/>
    </source>
</evidence>
<keyword evidence="2" id="KW-1185">Reference proteome</keyword>
<name>A0ABS6PLG2_9PSED</name>
<dbReference type="EMBL" id="JAHSTS010000002">
    <property type="protein sequence ID" value="MBV4460877.1"/>
    <property type="molecule type" value="Genomic_DNA"/>
</dbReference>
<reference evidence="1 2" key="1">
    <citation type="submission" date="2021-06" db="EMBL/GenBank/DDBJ databases">
        <title>Updating the genus Pseudomonas: Description of 43 new species and partition of the Pseudomonas putida group.</title>
        <authorList>
            <person name="Girard L."/>
            <person name="Lood C."/>
            <person name="Vandamme P."/>
            <person name="Rokni-Zadeh H."/>
            <person name="Van Noort V."/>
            <person name="Hofte M."/>
            <person name="Lavigne R."/>
            <person name="De Mot R."/>
        </authorList>
    </citation>
    <scope>NUCLEOTIDE SEQUENCE [LARGE SCALE GENOMIC DNA]</scope>
    <source>
        <strain evidence="1 2">COR58</strain>
    </source>
</reference>
<dbReference type="RefSeq" id="WP_217894108.1">
    <property type="nucleotide sequence ID" value="NZ_JAHSTS010000002.1"/>
</dbReference>
<gene>
    <name evidence="1" type="ORF">KVG96_23230</name>
</gene>
<dbReference type="Proteomes" id="UP000765224">
    <property type="component" value="Unassembled WGS sequence"/>
</dbReference>